<feature type="compositionally biased region" description="Basic and acidic residues" evidence="3">
    <location>
        <begin position="474"/>
        <end position="499"/>
    </location>
</feature>
<comment type="caution">
    <text evidence="5">The sequence shown here is derived from an EMBL/GenBank/DDBJ whole genome shotgun (WGS) entry which is preliminary data.</text>
</comment>
<dbReference type="Pfam" id="PF00017">
    <property type="entry name" value="SH2"/>
    <property type="match status" value="1"/>
</dbReference>
<protein>
    <submittedName>
        <fullName evidence="5">SH2 domain-containing protein 7</fullName>
    </submittedName>
</protein>
<dbReference type="InterPro" id="IPR000980">
    <property type="entry name" value="SH2"/>
</dbReference>
<reference evidence="5 6" key="1">
    <citation type="journal article" date="2013" name="Proc. Natl. Acad. Sci. U.S.A.">
        <title>The king cobra genome reveals dynamic gene evolution and adaptation in the snake venom system.</title>
        <authorList>
            <person name="Vonk F.J."/>
            <person name="Casewell N.R."/>
            <person name="Henkel C.V."/>
            <person name="Heimberg A.M."/>
            <person name="Jansen H.J."/>
            <person name="McCleary R.J."/>
            <person name="Kerkkamp H.M."/>
            <person name="Vos R.A."/>
            <person name="Guerreiro I."/>
            <person name="Calvete J.J."/>
            <person name="Wuster W."/>
            <person name="Woods A.E."/>
            <person name="Logan J.M."/>
            <person name="Harrison R.A."/>
            <person name="Castoe T.A."/>
            <person name="de Koning A.P."/>
            <person name="Pollock D.D."/>
            <person name="Yandell M."/>
            <person name="Calderon D."/>
            <person name="Renjifo C."/>
            <person name="Currier R.B."/>
            <person name="Salgado D."/>
            <person name="Pla D."/>
            <person name="Sanz L."/>
            <person name="Hyder A.S."/>
            <person name="Ribeiro J.M."/>
            <person name="Arntzen J.W."/>
            <person name="van den Thillart G.E."/>
            <person name="Boetzer M."/>
            <person name="Pirovano W."/>
            <person name="Dirks R.P."/>
            <person name="Spaink H.P."/>
            <person name="Duboule D."/>
            <person name="McGlinn E."/>
            <person name="Kini R.M."/>
            <person name="Richardson M.K."/>
        </authorList>
    </citation>
    <scope>NUCLEOTIDE SEQUENCE</scope>
    <source>
        <tissue evidence="5">Blood</tissue>
    </source>
</reference>
<accession>V8NWD4</accession>
<dbReference type="Proteomes" id="UP000018936">
    <property type="component" value="Unassembled WGS sequence"/>
</dbReference>
<evidence type="ECO:0000313" key="5">
    <source>
        <dbReference type="EMBL" id="ETE65877.1"/>
    </source>
</evidence>
<feature type="domain" description="SH2" evidence="4">
    <location>
        <begin position="46"/>
        <end position="137"/>
    </location>
</feature>
<gene>
    <name evidence="5" type="primary">SH2D7</name>
    <name evidence="5" type="ORF">L345_08347</name>
</gene>
<proteinExistence type="predicted"/>
<dbReference type="PANTHER" id="PTHR14388:SF6">
    <property type="entry name" value="SH2 DOMAIN-CONTAINING PROTEIN 7"/>
    <property type="match status" value="1"/>
</dbReference>
<dbReference type="InterPro" id="IPR036860">
    <property type="entry name" value="SH2_dom_sf"/>
</dbReference>
<dbReference type="PROSITE" id="PS50001">
    <property type="entry name" value="SH2"/>
    <property type="match status" value="1"/>
</dbReference>
<dbReference type="AlphaFoldDB" id="V8NWD4"/>
<keyword evidence="1 2" id="KW-0727">SH2 domain</keyword>
<feature type="compositionally biased region" description="Basic and acidic residues" evidence="3">
    <location>
        <begin position="211"/>
        <end position="235"/>
    </location>
</feature>
<dbReference type="SUPFAM" id="SSF55550">
    <property type="entry name" value="SH2 domain"/>
    <property type="match status" value="1"/>
</dbReference>
<dbReference type="SMART" id="SM00252">
    <property type="entry name" value="SH2"/>
    <property type="match status" value="1"/>
</dbReference>
<organism evidence="5 6">
    <name type="scientific">Ophiophagus hannah</name>
    <name type="common">King cobra</name>
    <name type="synonym">Naja hannah</name>
    <dbReference type="NCBI Taxonomy" id="8665"/>
    <lineage>
        <taxon>Eukaryota</taxon>
        <taxon>Metazoa</taxon>
        <taxon>Chordata</taxon>
        <taxon>Craniata</taxon>
        <taxon>Vertebrata</taxon>
        <taxon>Euteleostomi</taxon>
        <taxon>Lepidosauria</taxon>
        <taxon>Squamata</taxon>
        <taxon>Bifurcata</taxon>
        <taxon>Unidentata</taxon>
        <taxon>Episquamata</taxon>
        <taxon>Toxicofera</taxon>
        <taxon>Serpentes</taxon>
        <taxon>Colubroidea</taxon>
        <taxon>Elapidae</taxon>
        <taxon>Elapinae</taxon>
        <taxon>Ophiophagus</taxon>
    </lineage>
</organism>
<sequence>MQNQPVGTPSSGREGQPSEMLKDLILRWFLETQIVLLLQDGRLPDWFHGFLSRQEAEMLLENKEFGCFLIRLNEKAFGYILSYRGKDRCRHFVISCHRSGRYLVSGDSQTHAQLAELISYYQRSPSADAPTLSRNPSADLLVTRSHFTNQPGHPRIPLQKEQKSLFKEPQNAKEDPDEAPPIPDRSRLLESLSLEEEVGDEGTIYSAVKKPPLDKKSLGKSKEGGRNFGDTKAKEPVGPGQGLSSPCQRKTGTMFGLAKRSDTPFTIKVNPAERAQTGTIYSRIAFDQPKTFWIPAEPPSYQSTCPSSKKSAVPNYPPLKLSPTLPNKSKYSVAFHGSPLGNNTRSVGNKEHGQLNQPKSLFELPKDHTGEKIFQLKNQPSALWADNTTNTQESFRWAKSIFLGSEKPPKASLTRSKGSYDQISAKFGHVSKIQINPESPYEKITDPYSHCSSATSQAASLEDPYEQIPYLPGKRIEGKVTPKSEKPRKFLFTDKKAKS</sequence>
<dbReference type="OrthoDB" id="6108017at2759"/>
<dbReference type="PANTHER" id="PTHR14388">
    <property type="entry name" value="T CELL-SPECIFIC ADAPTER PROTEIN TSAD"/>
    <property type="match status" value="1"/>
</dbReference>
<feature type="region of interest" description="Disordered" evidence="3">
    <location>
        <begin position="200"/>
        <end position="248"/>
    </location>
</feature>
<feature type="region of interest" description="Disordered" evidence="3">
    <location>
        <begin position="472"/>
        <end position="499"/>
    </location>
</feature>
<evidence type="ECO:0000256" key="2">
    <source>
        <dbReference type="PROSITE-ProRule" id="PRU00191"/>
    </source>
</evidence>
<dbReference type="GO" id="GO:0005737">
    <property type="term" value="C:cytoplasm"/>
    <property type="evidence" value="ECO:0007669"/>
    <property type="project" value="TreeGrafter"/>
</dbReference>
<keyword evidence="6" id="KW-1185">Reference proteome</keyword>
<evidence type="ECO:0000313" key="6">
    <source>
        <dbReference type="Proteomes" id="UP000018936"/>
    </source>
</evidence>
<feature type="non-terminal residue" evidence="5">
    <location>
        <position position="1"/>
    </location>
</feature>
<name>V8NWD4_OPHHA</name>
<dbReference type="Gene3D" id="3.30.505.10">
    <property type="entry name" value="SH2 domain"/>
    <property type="match status" value="1"/>
</dbReference>
<dbReference type="EMBL" id="AZIM01001738">
    <property type="protein sequence ID" value="ETE65877.1"/>
    <property type="molecule type" value="Genomic_DNA"/>
</dbReference>
<dbReference type="PRINTS" id="PR00401">
    <property type="entry name" value="SH2DOMAIN"/>
</dbReference>
<evidence type="ECO:0000259" key="4">
    <source>
        <dbReference type="PROSITE" id="PS50001"/>
    </source>
</evidence>
<evidence type="ECO:0000256" key="1">
    <source>
        <dbReference type="ARBA" id="ARBA00022999"/>
    </source>
</evidence>
<evidence type="ECO:0000256" key="3">
    <source>
        <dbReference type="SAM" id="MobiDB-lite"/>
    </source>
</evidence>